<keyword evidence="4" id="KW-1003">Cell membrane</keyword>
<evidence type="ECO:0000313" key="9">
    <source>
        <dbReference type="EMBL" id="MFB9135070.1"/>
    </source>
</evidence>
<evidence type="ECO:0000256" key="1">
    <source>
        <dbReference type="ARBA" id="ARBA00004651"/>
    </source>
</evidence>
<gene>
    <name evidence="9" type="ORF">ACFFUV_08855</name>
</gene>
<feature type="transmembrane region" description="Helical" evidence="8">
    <location>
        <begin position="221"/>
        <end position="245"/>
    </location>
</feature>
<evidence type="ECO:0000256" key="2">
    <source>
        <dbReference type="ARBA" id="ARBA00009773"/>
    </source>
</evidence>
<feature type="transmembrane region" description="Helical" evidence="8">
    <location>
        <begin position="12"/>
        <end position="35"/>
    </location>
</feature>
<organism evidence="9 10">
    <name type="scientific">Vibrio olivae</name>
    <dbReference type="NCBI Taxonomy" id="1243002"/>
    <lineage>
        <taxon>Bacteria</taxon>
        <taxon>Pseudomonadati</taxon>
        <taxon>Pseudomonadota</taxon>
        <taxon>Gammaproteobacteria</taxon>
        <taxon>Vibrionales</taxon>
        <taxon>Vibrionaceae</taxon>
        <taxon>Vibrio</taxon>
    </lineage>
</organism>
<comment type="caution">
    <text evidence="9">The sequence shown here is derived from an EMBL/GenBank/DDBJ whole genome shotgun (WGS) entry which is preliminary data.</text>
</comment>
<protein>
    <submittedName>
        <fullName evidence="9">AI-2E family transporter</fullName>
    </submittedName>
</protein>
<accession>A0ABV5HM97</accession>
<dbReference type="Pfam" id="PF01594">
    <property type="entry name" value="AI-2E_transport"/>
    <property type="match status" value="1"/>
</dbReference>
<evidence type="ECO:0000256" key="4">
    <source>
        <dbReference type="ARBA" id="ARBA00022475"/>
    </source>
</evidence>
<dbReference type="PANTHER" id="PTHR21716">
    <property type="entry name" value="TRANSMEMBRANE PROTEIN"/>
    <property type="match status" value="1"/>
</dbReference>
<feature type="transmembrane region" description="Helical" evidence="8">
    <location>
        <begin position="317"/>
        <end position="345"/>
    </location>
</feature>
<evidence type="ECO:0000256" key="5">
    <source>
        <dbReference type="ARBA" id="ARBA00022692"/>
    </source>
</evidence>
<name>A0ABV5HM97_9VIBR</name>
<feature type="transmembrane region" description="Helical" evidence="8">
    <location>
        <begin position="71"/>
        <end position="90"/>
    </location>
</feature>
<dbReference type="PANTHER" id="PTHR21716:SF67">
    <property type="entry name" value="TRANSPORT PROTEIN YDIK-RELATED"/>
    <property type="match status" value="1"/>
</dbReference>
<evidence type="ECO:0000256" key="7">
    <source>
        <dbReference type="ARBA" id="ARBA00023136"/>
    </source>
</evidence>
<dbReference type="EMBL" id="JBHMEP010000001">
    <property type="protein sequence ID" value="MFB9135070.1"/>
    <property type="molecule type" value="Genomic_DNA"/>
</dbReference>
<keyword evidence="5 8" id="KW-0812">Transmembrane</keyword>
<evidence type="ECO:0000256" key="3">
    <source>
        <dbReference type="ARBA" id="ARBA00022448"/>
    </source>
</evidence>
<proteinExistence type="inferred from homology"/>
<feature type="transmembrane region" description="Helical" evidence="8">
    <location>
        <begin position="41"/>
        <end position="59"/>
    </location>
</feature>
<dbReference type="Proteomes" id="UP001589645">
    <property type="component" value="Unassembled WGS sequence"/>
</dbReference>
<keyword evidence="7 8" id="KW-0472">Membrane</keyword>
<feature type="transmembrane region" description="Helical" evidence="8">
    <location>
        <begin position="251"/>
        <end position="277"/>
    </location>
</feature>
<keyword evidence="3" id="KW-0813">Transport</keyword>
<feature type="transmembrane region" description="Helical" evidence="8">
    <location>
        <begin position="284"/>
        <end position="302"/>
    </location>
</feature>
<evidence type="ECO:0000256" key="8">
    <source>
        <dbReference type="SAM" id="Phobius"/>
    </source>
</evidence>
<feature type="transmembrane region" description="Helical" evidence="8">
    <location>
        <begin position="160"/>
        <end position="186"/>
    </location>
</feature>
<comment type="subcellular location">
    <subcellularLocation>
        <location evidence="1">Cell membrane</location>
        <topology evidence="1">Multi-pass membrane protein</topology>
    </subcellularLocation>
</comment>
<evidence type="ECO:0000313" key="10">
    <source>
        <dbReference type="Proteomes" id="UP001589645"/>
    </source>
</evidence>
<dbReference type="InterPro" id="IPR002549">
    <property type="entry name" value="AI-2E-like"/>
</dbReference>
<dbReference type="RefSeq" id="WP_390191322.1">
    <property type="nucleotide sequence ID" value="NZ_JBHMEP010000001.1"/>
</dbReference>
<keyword evidence="10" id="KW-1185">Reference proteome</keyword>
<reference evidence="9 10" key="1">
    <citation type="submission" date="2024-09" db="EMBL/GenBank/DDBJ databases">
        <authorList>
            <person name="Sun Q."/>
            <person name="Mori K."/>
        </authorList>
    </citation>
    <scope>NUCLEOTIDE SEQUENCE [LARGE SCALE GENOMIC DNA]</scope>
    <source>
        <strain evidence="9 10">CECT 8064</strain>
    </source>
</reference>
<keyword evidence="6 8" id="KW-1133">Transmembrane helix</keyword>
<sequence>MHKQFEQRQNKIFVNNMVESAIRIGLLIILLVFTYDIIKPFIIPVLWGAIIAVALLPVTNRLEVLLKGRRGLAATLVSIAGILILMSPFLTVSGSIYDGITHITHSLQQGSIELPRPTEKVANIPLIGGKLYEIWALFATNLEKAISNFLPEIKALATTLASILGGAFTSLVVFIIALAISGLFMANSEKITATLQTVAVRTAGEQATEWTEMIAATIRSVLVGVIGVAFIQSMIIGASFFVFGIPGAGLLTLLVLVLCIAQLPALLVVAPVMFYVYSTSDTTTTTLFVIWALVGGLSDNVLKPMLMGRGVDIPMPIILIGAIGGMLFAGIIGLFLGAVILSIWYELFVLWLKRSPEAKASIAEIVDQE</sequence>
<comment type="similarity">
    <text evidence="2">Belongs to the autoinducer-2 exporter (AI-2E) (TC 2.A.86) family.</text>
</comment>
<evidence type="ECO:0000256" key="6">
    <source>
        <dbReference type="ARBA" id="ARBA00022989"/>
    </source>
</evidence>